<evidence type="ECO:0000256" key="2">
    <source>
        <dbReference type="ARBA" id="ARBA00022448"/>
    </source>
</evidence>
<dbReference type="PROSITE" id="PS00217">
    <property type="entry name" value="SUGAR_TRANSPORT_2"/>
    <property type="match status" value="1"/>
</dbReference>
<name>A0A158BGB7_9BURK</name>
<keyword evidence="5" id="KW-0769">Symport</keyword>
<evidence type="ECO:0000256" key="5">
    <source>
        <dbReference type="ARBA" id="ARBA00022847"/>
    </source>
</evidence>
<dbReference type="PANTHER" id="PTHR43528">
    <property type="entry name" value="ALPHA-KETOGLUTARATE PERMEASE"/>
    <property type="match status" value="1"/>
</dbReference>
<dbReference type="PROSITE" id="PS50850">
    <property type="entry name" value="MFS"/>
    <property type="match status" value="1"/>
</dbReference>
<evidence type="ECO:0000313" key="9">
    <source>
        <dbReference type="EMBL" id="SAK69128.1"/>
    </source>
</evidence>
<dbReference type="InterPro" id="IPR051084">
    <property type="entry name" value="H+-coupled_symporters"/>
</dbReference>
<dbReference type="GO" id="GO:0015293">
    <property type="term" value="F:symporter activity"/>
    <property type="evidence" value="ECO:0007669"/>
    <property type="project" value="UniProtKB-KW"/>
</dbReference>
<gene>
    <name evidence="9" type="ORF">AWB83_03220</name>
</gene>
<dbReference type="InterPro" id="IPR036259">
    <property type="entry name" value="MFS_trans_sf"/>
</dbReference>
<dbReference type="SUPFAM" id="SSF103473">
    <property type="entry name" value="MFS general substrate transporter"/>
    <property type="match status" value="1"/>
</dbReference>
<dbReference type="EMBL" id="FCOB02000014">
    <property type="protein sequence ID" value="SAK69128.1"/>
    <property type="molecule type" value="Genomic_DNA"/>
</dbReference>
<reference evidence="9" key="1">
    <citation type="submission" date="2016-01" db="EMBL/GenBank/DDBJ databases">
        <authorList>
            <person name="Peeters C."/>
        </authorList>
    </citation>
    <scope>NUCLEOTIDE SEQUENCE [LARGE SCALE GENOMIC DNA]</scope>
    <source>
        <strain evidence="9">LMG 29326</strain>
    </source>
</reference>
<dbReference type="Pfam" id="PF00083">
    <property type="entry name" value="Sugar_tr"/>
    <property type="match status" value="1"/>
</dbReference>
<keyword evidence="6" id="KW-1133">Transmembrane helix</keyword>
<dbReference type="STRING" id="1777144.AWB83_03220"/>
<dbReference type="InterPro" id="IPR005829">
    <property type="entry name" value="Sugar_transporter_CS"/>
</dbReference>
<dbReference type="InterPro" id="IPR020846">
    <property type="entry name" value="MFS_dom"/>
</dbReference>
<evidence type="ECO:0000259" key="8">
    <source>
        <dbReference type="PROSITE" id="PS50850"/>
    </source>
</evidence>
<evidence type="ECO:0000313" key="10">
    <source>
        <dbReference type="Proteomes" id="UP000054978"/>
    </source>
</evidence>
<protein>
    <submittedName>
        <fullName evidence="9">Major facilitator transporter</fullName>
    </submittedName>
</protein>
<keyword evidence="7" id="KW-0472">Membrane</keyword>
<dbReference type="Gene3D" id="1.20.1250.20">
    <property type="entry name" value="MFS general substrate transporter like domains"/>
    <property type="match status" value="1"/>
</dbReference>
<evidence type="ECO:0000256" key="7">
    <source>
        <dbReference type="ARBA" id="ARBA00023136"/>
    </source>
</evidence>
<comment type="subcellular location">
    <subcellularLocation>
        <location evidence="1">Cell membrane</location>
        <topology evidence="1">Multi-pass membrane protein</topology>
    </subcellularLocation>
</comment>
<dbReference type="AlphaFoldDB" id="A0A158BGB7"/>
<evidence type="ECO:0000256" key="6">
    <source>
        <dbReference type="ARBA" id="ARBA00022989"/>
    </source>
</evidence>
<keyword evidence="3" id="KW-1003">Cell membrane</keyword>
<evidence type="ECO:0000256" key="1">
    <source>
        <dbReference type="ARBA" id="ARBA00004651"/>
    </source>
</evidence>
<dbReference type="Proteomes" id="UP000054978">
    <property type="component" value="Unassembled WGS sequence"/>
</dbReference>
<dbReference type="InterPro" id="IPR005828">
    <property type="entry name" value="MFS_sugar_transport-like"/>
</dbReference>
<organism evidence="9 10">
    <name type="scientific">Caballeronia ptereochthonis</name>
    <dbReference type="NCBI Taxonomy" id="1777144"/>
    <lineage>
        <taxon>Bacteria</taxon>
        <taxon>Pseudomonadati</taxon>
        <taxon>Pseudomonadota</taxon>
        <taxon>Betaproteobacteria</taxon>
        <taxon>Burkholderiales</taxon>
        <taxon>Burkholderiaceae</taxon>
        <taxon>Caballeronia</taxon>
    </lineage>
</organism>
<proteinExistence type="predicted"/>
<feature type="domain" description="Major facilitator superfamily (MFS) profile" evidence="8">
    <location>
        <begin position="1"/>
        <end position="89"/>
    </location>
</feature>
<keyword evidence="4" id="KW-0812">Transmembrane</keyword>
<keyword evidence="10" id="KW-1185">Reference proteome</keyword>
<dbReference type="PANTHER" id="PTHR43528:SF6">
    <property type="entry name" value="CITRATE-PROTON SYMPORTER"/>
    <property type="match status" value="1"/>
</dbReference>
<accession>A0A158BGB7</accession>
<comment type="caution">
    <text evidence="9">The sequence shown here is derived from an EMBL/GenBank/DDBJ whole genome shotgun (WGS) entry which is preliminary data.</text>
</comment>
<sequence>MLLRRLLQGFSAGAALGGVSVYLAQTATPGHKGFYTSWQSASRQVAIVVAAALGYLLNDLLTASEIGAWVVATSLLAAIGDPAMAQGLR</sequence>
<keyword evidence="2" id="KW-0813">Transport</keyword>
<evidence type="ECO:0000256" key="4">
    <source>
        <dbReference type="ARBA" id="ARBA00022692"/>
    </source>
</evidence>
<dbReference type="GO" id="GO:0005886">
    <property type="term" value="C:plasma membrane"/>
    <property type="evidence" value="ECO:0007669"/>
    <property type="project" value="UniProtKB-SubCell"/>
</dbReference>
<evidence type="ECO:0000256" key="3">
    <source>
        <dbReference type="ARBA" id="ARBA00022475"/>
    </source>
</evidence>